<dbReference type="PANTHER" id="PTHR42988">
    <property type="entry name" value="PHOSPHOHYDROLASE"/>
    <property type="match status" value="1"/>
</dbReference>
<keyword evidence="7" id="KW-1185">Reference proteome</keyword>
<dbReference type="RefSeq" id="WP_146297679.1">
    <property type="nucleotide sequence ID" value="NZ_CP042301.2"/>
</dbReference>
<protein>
    <submittedName>
        <fullName evidence="6">Phosphodiesterase</fullName>
    </submittedName>
</protein>
<keyword evidence="3" id="KW-0408">Iron</keyword>
<dbReference type="Pfam" id="PF00149">
    <property type="entry name" value="Metallophos"/>
    <property type="match status" value="1"/>
</dbReference>
<dbReference type="InterPro" id="IPR050884">
    <property type="entry name" value="CNP_phosphodiesterase-III"/>
</dbReference>
<keyword evidence="2" id="KW-0378">Hydrolase</keyword>
<evidence type="ECO:0000313" key="6">
    <source>
        <dbReference type="EMBL" id="QDY99038.1"/>
    </source>
</evidence>
<gene>
    <name evidence="6" type="ORF">FQ775_00885</name>
</gene>
<keyword evidence="1" id="KW-0479">Metal-binding</keyword>
<accession>A0A5B8KTY5</accession>
<feature type="domain" description="Calcineurin-like phosphoesterase" evidence="5">
    <location>
        <begin position="6"/>
        <end position="201"/>
    </location>
</feature>
<dbReference type="GO" id="GO:0016787">
    <property type="term" value="F:hydrolase activity"/>
    <property type="evidence" value="ECO:0007669"/>
    <property type="project" value="UniProtKB-KW"/>
</dbReference>
<evidence type="ECO:0000313" key="7">
    <source>
        <dbReference type="Proteomes" id="UP000321389"/>
    </source>
</evidence>
<dbReference type="KEGG" id="niy:FQ775_00885"/>
<dbReference type="SUPFAM" id="SSF56300">
    <property type="entry name" value="Metallo-dependent phosphatases"/>
    <property type="match status" value="1"/>
</dbReference>
<evidence type="ECO:0000256" key="1">
    <source>
        <dbReference type="ARBA" id="ARBA00022723"/>
    </source>
</evidence>
<dbReference type="AlphaFoldDB" id="A0A5B8KTY5"/>
<dbReference type="GO" id="GO:0046872">
    <property type="term" value="F:metal ion binding"/>
    <property type="evidence" value="ECO:0007669"/>
    <property type="project" value="UniProtKB-KW"/>
</dbReference>
<sequence>MSDATTFVHLTDLHLVPPGGSADHPCAGNADRLRKAVSMIGAIRPLPDFIALSGDIADRGDIDSYRLAREVLGESGLPVVHALGNHDTRQRFYAGMLDRERDLEAPYCHDHVFGDAHVIALDTSVAGKVAGALCQPQFAFLGEALARHPRRTKVIVMHHAPWIGQGIGHGWETIGPQDSESLADAIHGHKVAGILTGHVHYDRVSIWNGVPVVTTTGLYNANDILHNDGLRFVAGASFALCTLRDGALTVAYVPLPSDRRELAVIDEETVRSFV</sequence>
<dbReference type="Gene3D" id="3.60.21.10">
    <property type="match status" value="1"/>
</dbReference>
<dbReference type="InterPro" id="IPR004843">
    <property type="entry name" value="Calcineurin-like_PHP"/>
</dbReference>
<reference evidence="6" key="1">
    <citation type="submission" date="2020-04" db="EMBL/GenBank/DDBJ databases">
        <title>Nitratireductor sp. nov. isolated from mangrove soil.</title>
        <authorList>
            <person name="Ye Y."/>
        </authorList>
    </citation>
    <scope>NUCLEOTIDE SEQUENCE</scope>
    <source>
        <strain evidence="6">SY7</strain>
    </source>
</reference>
<dbReference type="Proteomes" id="UP000321389">
    <property type="component" value="Chromosome"/>
</dbReference>
<name>A0A5B8KTY5_9HYPH</name>
<organism evidence="6 7">
    <name type="scientific">Nitratireductor mangrovi</name>
    <dbReference type="NCBI Taxonomy" id="2599600"/>
    <lineage>
        <taxon>Bacteria</taxon>
        <taxon>Pseudomonadati</taxon>
        <taxon>Pseudomonadota</taxon>
        <taxon>Alphaproteobacteria</taxon>
        <taxon>Hyphomicrobiales</taxon>
        <taxon>Phyllobacteriaceae</taxon>
        <taxon>Nitratireductor</taxon>
    </lineage>
</organism>
<dbReference type="InterPro" id="IPR029052">
    <property type="entry name" value="Metallo-depent_PP-like"/>
</dbReference>
<dbReference type="EMBL" id="CP042301">
    <property type="protein sequence ID" value="QDY99038.1"/>
    <property type="molecule type" value="Genomic_DNA"/>
</dbReference>
<dbReference type="PANTHER" id="PTHR42988:SF2">
    <property type="entry name" value="CYCLIC NUCLEOTIDE PHOSPHODIESTERASE CBUA0032-RELATED"/>
    <property type="match status" value="1"/>
</dbReference>
<evidence type="ECO:0000256" key="4">
    <source>
        <dbReference type="ARBA" id="ARBA00025742"/>
    </source>
</evidence>
<evidence type="ECO:0000259" key="5">
    <source>
        <dbReference type="Pfam" id="PF00149"/>
    </source>
</evidence>
<evidence type="ECO:0000256" key="3">
    <source>
        <dbReference type="ARBA" id="ARBA00023004"/>
    </source>
</evidence>
<evidence type="ECO:0000256" key="2">
    <source>
        <dbReference type="ARBA" id="ARBA00022801"/>
    </source>
</evidence>
<proteinExistence type="inferred from homology"/>
<comment type="similarity">
    <text evidence="4">Belongs to the cyclic nucleotide phosphodiesterase class-III family.</text>
</comment>
<dbReference type="OrthoDB" id="651281at2"/>